<evidence type="ECO:0000313" key="2">
    <source>
        <dbReference type="EMBL" id="KAF2718805.1"/>
    </source>
</evidence>
<dbReference type="EMBL" id="MU003819">
    <property type="protein sequence ID" value="KAF2718805.1"/>
    <property type="molecule type" value="Genomic_DNA"/>
</dbReference>
<keyword evidence="3" id="KW-1185">Reference proteome</keyword>
<proteinExistence type="predicted"/>
<name>A0A9P4Q3D6_9PEZI</name>
<feature type="region of interest" description="Disordered" evidence="1">
    <location>
        <begin position="1"/>
        <end position="44"/>
    </location>
</feature>
<organism evidence="2 3">
    <name type="scientific">Polychaeton citri CBS 116435</name>
    <dbReference type="NCBI Taxonomy" id="1314669"/>
    <lineage>
        <taxon>Eukaryota</taxon>
        <taxon>Fungi</taxon>
        <taxon>Dikarya</taxon>
        <taxon>Ascomycota</taxon>
        <taxon>Pezizomycotina</taxon>
        <taxon>Dothideomycetes</taxon>
        <taxon>Dothideomycetidae</taxon>
        <taxon>Capnodiales</taxon>
        <taxon>Capnodiaceae</taxon>
        <taxon>Polychaeton</taxon>
    </lineage>
</organism>
<evidence type="ECO:0000256" key="1">
    <source>
        <dbReference type="SAM" id="MobiDB-lite"/>
    </source>
</evidence>
<dbReference type="OrthoDB" id="5331170at2759"/>
<dbReference type="Proteomes" id="UP000799441">
    <property type="component" value="Unassembled WGS sequence"/>
</dbReference>
<reference evidence="2" key="1">
    <citation type="journal article" date="2020" name="Stud. Mycol.">
        <title>101 Dothideomycetes genomes: a test case for predicting lifestyles and emergence of pathogens.</title>
        <authorList>
            <person name="Haridas S."/>
            <person name="Albert R."/>
            <person name="Binder M."/>
            <person name="Bloem J."/>
            <person name="Labutti K."/>
            <person name="Salamov A."/>
            <person name="Andreopoulos B."/>
            <person name="Baker S."/>
            <person name="Barry K."/>
            <person name="Bills G."/>
            <person name="Bluhm B."/>
            <person name="Cannon C."/>
            <person name="Castanera R."/>
            <person name="Culley D."/>
            <person name="Daum C."/>
            <person name="Ezra D."/>
            <person name="Gonzalez J."/>
            <person name="Henrissat B."/>
            <person name="Kuo A."/>
            <person name="Liang C."/>
            <person name="Lipzen A."/>
            <person name="Lutzoni F."/>
            <person name="Magnuson J."/>
            <person name="Mondo S."/>
            <person name="Nolan M."/>
            <person name="Ohm R."/>
            <person name="Pangilinan J."/>
            <person name="Park H.-J."/>
            <person name="Ramirez L."/>
            <person name="Alfaro M."/>
            <person name="Sun H."/>
            <person name="Tritt A."/>
            <person name="Yoshinaga Y."/>
            <person name="Zwiers L.-H."/>
            <person name="Turgeon B."/>
            <person name="Goodwin S."/>
            <person name="Spatafora J."/>
            <person name="Crous P."/>
            <person name="Grigoriev I."/>
        </authorList>
    </citation>
    <scope>NUCLEOTIDE SEQUENCE</scope>
    <source>
        <strain evidence="2">CBS 116435</strain>
    </source>
</reference>
<gene>
    <name evidence="2" type="ORF">K431DRAFT_305685</name>
</gene>
<evidence type="ECO:0000313" key="3">
    <source>
        <dbReference type="Proteomes" id="UP000799441"/>
    </source>
</evidence>
<dbReference type="AlphaFoldDB" id="A0A9P4Q3D6"/>
<sequence length="232" mass="27559">MPWPFTYGPTDKAYPEQKQNKRFRGEPWVPGDESGPRRNAPRETPFIEWDSQQRGWYQGERRLLRSFKPNCYFTRPVDGKRRGAKGRLLDAVTGEGPDVFITISSDKRTKMRDRPQRWQWTGRELDADDVEDKMQFDPDFRLQDLENVRNASWCRRDRAPGATWYNFRTRQYEAADQARWVGRPDRYWMDAQWRQKAKRSDQSPLNVQLGDGVWWSRVPISSGLWPGGRPKF</sequence>
<accession>A0A9P4Q3D6</accession>
<feature type="compositionally biased region" description="Basic and acidic residues" evidence="1">
    <location>
        <begin position="13"/>
        <end position="25"/>
    </location>
</feature>
<comment type="caution">
    <text evidence="2">The sequence shown here is derived from an EMBL/GenBank/DDBJ whole genome shotgun (WGS) entry which is preliminary data.</text>
</comment>
<protein>
    <submittedName>
        <fullName evidence="2">Uncharacterized protein</fullName>
    </submittedName>
</protein>